<evidence type="ECO:0000256" key="4">
    <source>
        <dbReference type="PROSITE-ProRule" id="PRU00267"/>
    </source>
</evidence>
<keyword evidence="3 4" id="KW-0539">Nucleus</keyword>
<dbReference type="PROSITE" id="PS50118">
    <property type="entry name" value="HMG_BOX_2"/>
    <property type="match status" value="5"/>
</dbReference>
<feature type="DNA-binding region" description="HMG box" evidence="4">
    <location>
        <begin position="309"/>
        <end position="377"/>
    </location>
</feature>
<comment type="subcellular location">
    <subcellularLocation>
        <location evidence="1">Nucleus</location>
    </subcellularLocation>
</comment>
<dbReference type="Pfam" id="PF09011">
    <property type="entry name" value="HMG_box_2"/>
    <property type="match status" value="1"/>
</dbReference>
<dbReference type="GO" id="GO:0003677">
    <property type="term" value="F:DNA binding"/>
    <property type="evidence" value="ECO:0007669"/>
    <property type="project" value="UniProtKB-UniRule"/>
</dbReference>
<reference evidence="7" key="1">
    <citation type="submission" date="2019-03" db="EMBL/GenBank/DDBJ databases">
        <title>Long read genome sequence of the mycoparasitic Pythium oligandrum ATCC 38472 isolated from sugarbeet rhizosphere.</title>
        <authorList>
            <person name="Gaulin E."/>
        </authorList>
    </citation>
    <scope>NUCLEOTIDE SEQUENCE</scope>
    <source>
        <strain evidence="7">ATCC 38472_TT</strain>
    </source>
</reference>
<evidence type="ECO:0000313" key="8">
    <source>
        <dbReference type="Proteomes" id="UP000794436"/>
    </source>
</evidence>
<dbReference type="CDD" id="cd00084">
    <property type="entry name" value="HMG-box_SF"/>
    <property type="match status" value="2"/>
</dbReference>
<dbReference type="Proteomes" id="UP000794436">
    <property type="component" value="Unassembled WGS sequence"/>
</dbReference>
<feature type="region of interest" description="Disordered" evidence="5">
    <location>
        <begin position="383"/>
        <end position="418"/>
    </location>
</feature>
<dbReference type="Pfam" id="PF00505">
    <property type="entry name" value="HMG_box"/>
    <property type="match status" value="4"/>
</dbReference>
<evidence type="ECO:0000256" key="1">
    <source>
        <dbReference type="ARBA" id="ARBA00004123"/>
    </source>
</evidence>
<dbReference type="OrthoDB" id="1919336at2759"/>
<evidence type="ECO:0000313" key="7">
    <source>
        <dbReference type="EMBL" id="TMW62421.1"/>
    </source>
</evidence>
<dbReference type="PANTHER" id="PTHR48112">
    <property type="entry name" value="HIGH MOBILITY GROUP PROTEIN DSP1"/>
    <property type="match status" value="1"/>
</dbReference>
<feature type="DNA-binding region" description="HMG box" evidence="4">
    <location>
        <begin position="123"/>
        <end position="191"/>
    </location>
</feature>
<evidence type="ECO:0000256" key="3">
    <source>
        <dbReference type="ARBA" id="ARBA00023242"/>
    </source>
</evidence>
<dbReference type="EMBL" id="SPLM01000073">
    <property type="protein sequence ID" value="TMW62421.1"/>
    <property type="molecule type" value="Genomic_DNA"/>
</dbReference>
<feature type="domain" description="HMG box" evidence="6">
    <location>
        <begin position="309"/>
        <end position="377"/>
    </location>
</feature>
<feature type="domain" description="HMG box" evidence="6">
    <location>
        <begin position="213"/>
        <end position="279"/>
    </location>
</feature>
<dbReference type="SMART" id="SM00398">
    <property type="entry name" value="HMG"/>
    <property type="match status" value="5"/>
</dbReference>
<sequence length="648" mass="76192">MATDAISRRKRIRIDHAAPAPHRNAYLHFSTAKRQELTQSHPEWTVQQVTAQIGRVWKTLDEFGRKPWIELAQFDKARFQRELGLYLQEEQQLKTESKGELPTTKPVARIRIPFQRRKDPNEPRQPDTAYTFYWKKVRPEVMAQFPDMTPAMVSKEVGRRWKALLEPERQVWKDLAAQDRVRYEQEMSSFKGSVRDPMSVVSALKPLKDPFAPKPPKTGFQYFLDHNRESLTLLDMTLNEFRVEMSHLWKRMSNDDKRTWVDMAKQDEVRYAAEMRTYKPPAYMAMSVVRTQKRLEELKKIAKREEDAPPVPKTAYQLYWSAKREEILSLRPELRHNEVTREIGAAWKALDADEKQLFVSRAELDDERFVSEMELFLANKDGGERSAARNATSQRQPKDHVAMEPIDSLYKPRRNSGSKIVAPRRPLTAYNFMYLAKRTELSKIYQLPHNECSALCGRLWRQMTDAEREEYYRMAAQDKLRYEREMREYVAQTGAVTDRKKPLTQAALQKKKRKLAKRKSPPSTDWEEIVSDPLMELSSFDQMRRLEESARVVLSQQIAAHARELYKPTIVDGQSPGFRYYIESKRVDRERWTPEMWLEDWESLAEPHRILWHELAIENMATETDGQTTRDFDALCGLVEEDDGPPFM</sequence>
<dbReference type="GO" id="GO:0005634">
    <property type="term" value="C:nucleus"/>
    <property type="evidence" value="ECO:0007669"/>
    <property type="project" value="UniProtKB-SubCell"/>
</dbReference>
<evidence type="ECO:0000259" key="6">
    <source>
        <dbReference type="PROSITE" id="PS50118"/>
    </source>
</evidence>
<dbReference type="Gene3D" id="1.10.30.10">
    <property type="entry name" value="High mobility group box domain"/>
    <property type="match status" value="5"/>
</dbReference>
<comment type="caution">
    <text evidence="7">The sequence shown here is derived from an EMBL/GenBank/DDBJ whole genome shotgun (WGS) entry which is preliminary data.</text>
</comment>
<proteinExistence type="predicted"/>
<feature type="DNA-binding region" description="HMG box" evidence="4">
    <location>
        <begin position="423"/>
        <end position="490"/>
    </location>
</feature>
<evidence type="ECO:0000256" key="2">
    <source>
        <dbReference type="ARBA" id="ARBA00023125"/>
    </source>
</evidence>
<keyword evidence="8" id="KW-1185">Reference proteome</keyword>
<feature type="DNA-binding region" description="HMG box" evidence="4">
    <location>
        <begin position="213"/>
        <end position="279"/>
    </location>
</feature>
<dbReference type="InterPro" id="IPR009071">
    <property type="entry name" value="HMG_box_dom"/>
</dbReference>
<accession>A0A8K1CFD0</accession>
<dbReference type="PANTHER" id="PTHR48112:SF32">
    <property type="entry name" value="HIGH MOBILITY GROUP PROTEIN B3"/>
    <property type="match status" value="1"/>
</dbReference>
<feature type="domain" description="HMG box" evidence="6">
    <location>
        <begin position="19"/>
        <end position="87"/>
    </location>
</feature>
<dbReference type="SUPFAM" id="SSF47095">
    <property type="entry name" value="HMG-box"/>
    <property type="match status" value="5"/>
</dbReference>
<feature type="domain" description="HMG box" evidence="6">
    <location>
        <begin position="423"/>
        <end position="490"/>
    </location>
</feature>
<dbReference type="AlphaFoldDB" id="A0A8K1CFD0"/>
<dbReference type="InterPro" id="IPR050342">
    <property type="entry name" value="HMGB"/>
</dbReference>
<name>A0A8K1CFD0_PYTOL</name>
<feature type="domain" description="HMG box" evidence="6">
    <location>
        <begin position="123"/>
        <end position="191"/>
    </location>
</feature>
<organism evidence="7 8">
    <name type="scientific">Pythium oligandrum</name>
    <name type="common">Mycoparasitic fungus</name>
    <dbReference type="NCBI Taxonomy" id="41045"/>
    <lineage>
        <taxon>Eukaryota</taxon>
        <taxon>Sar</taxon>
        <taxon>Stramenopiles</taxon>
        <taxon>Oomycota</taxon>
        <taxon>Peronosporomycetes</taxon>
        <taxon>Pythiales</taxon>
        <taxon>Pythiaceae</taxon>
        <taxon>Pythium</taxon>
    </lineage>
</organism>
<protein>
    <recommendedName>
        <fullName evidence="6">HMG box domain-containing protein</fullName>
    </recommendedName>
</protein>
<feature type="DNA-binding region" description="HMG box" evidence="4">
    <location>
        <begin position="19"/>
        <end position="87"/>
    </location>
</feature>
<evidence type="ECO:0000256" key="5">
    <source>
        <dbReference type="SAM" id="MobiDB-lite"/>
    </source>
</evidence>
<keyword evidence="2 4" id="KW-0238">DNA-binding</keyword>
<dbReference type="InterPro" id="IPR036910">
    <property type="entry name" value="HMG_box_dom_sf"/>
</dbReference>
<gene>
    <name evidence="7" type="ORF">Poli38472_005039</name>
</gene>